<comment type="subcellular location">
    <subcellularLocation>
        <location evidence="1">Cell envelope</location>
    </subcellularLocation>
</comment>
<dbReference type="SUPFAM" id="SSF53807">
    <property type="entry name" value="Helical backbone' metal receptor"/>
    <property type="match status" value="1"/>
</dbReference>
<dbReference type="Pfam" id="PF01497">
    <property type="entry name" value="Peripla_BP_2"/>
    <property type="match status" value="1"/>
</dbReference>
<name>A0A7X1MCR4_9ACTN</name>
<dbReference type="InterPro" id="IPR051313">
    <property type="entry name" value="Bact_iron-sidero_bind"/>
</dbReference>
<evidence type="ECO:0000256" key="3">
    <source>
        <dbReference type="ARBA" id="ARBA00022448"/>
    </source>
</evidence>
<evidence type="ECO:0000256" key="4">
    <source>
        <dbReference type="ARBA" id="ARBA00022729"/>
    </source>
</evidence>
<feature type="chain" id="PRO_5038797554" evidence="5">
    <location>
        <begin position="23"/>
        <end position="350"/>
    </location>
</feature>
<proteinExistence type="inferred from homology"/>
<keyword evidence="8" id="KW-1185">Reference proteome</keyword>
<organism evidence="7 8">
    <name type="scientific">Streptomyces cupreus</name>
    <dbReference type="NCBI Taxonomy" id="2759956"/>
    <lineage>
        <taxon>Bacteria</taxon>
        <taxon>Bacillati</taxon>
        <taxon>Actinomycetota</taxon>
        <taxon>Actinomycetes</taxon>
        <taxon>Kitasatosporales</taxon>
        <taxon>Streptomycetaceae</taxon>
        <taxon>Streptomyces</taxon>
    </lineage>
</organism>
<dbReference type="PANTHER" id="PTHR30532">
    <property type="entry name" value="IRON III DICITRATE-BINDING PERIPLASMIC PROTEIN"/>
    <property type="match status" value="1"/>
</dbReference>
<evidence type="ECO:0000259" key="6">
    <source>
        <dbReference type="PROSITE" id="PS50983"/>
    </source>
</evidence>
<feature type="domain" description="Fe/B12 periplasmic-binding" evidence="6">
    <location>
        <begin position="76"/>
        <end position="350"/>
    </location>
</feature>
<dbReference type="PROSITE" id="PS50983">
    <property type="entry name" value="FE_B12_PBP"/>
    <property type="match status" value="1"/>
</dbReference>
<comment type="caution">
    <text evidence="7">The sequence shown here is derived from an EMBL/GenBank/DDBJ whole genome shotgun (WGS) entry which is preliminary data.</text>
</comment>
<gene>
    <name evidence="7" type="ORF">H4N64_32400</name>
</gene>
<dbReference type="PANTHER" id="PTHR30532:SF24">
    <property type="entry name" value="FERRIC ENTEROBACTIN-BINDING PERIPLASMIC PROTEIN FEPB"/>
    <property type="match status" value="1"/>
</dbReference>
<dbReference type="PROSITE" id="PS51257">
    <property type="entry name" value="PROKAR_LIPOPROTEIN"/>
    <property type="match status" value="1"/>
</dbReference>
<protein>
    <submittedName>
        <fullName evidence="7">Iron-siderophore ABC transporter substrate-binding protein</fullName>
    </submittedName>
</protein>
<accession>A0A7X1MCR4</accession>
<evidence type="ECO:0000256" key="2">
    <source>
        <dbReference type="ARBA" id="ARBA00008814"/>
    </source>
</evidence>
<dbReference type="Gene3D" id="3.40.50.1980">
    <property type="entry name" value="Nitrogenase molybdenum iron protein domain"/>
    <property type="match status" value="2"/>
</dbReference>
<dbReference type="GO" id="GO:1901678">
    <property type="term" value="P:iron coordination entity transport"/>
    <property type="evidence" value="ECO:0007669"/>
    <property type="project" value="UniProtKB-ARBA"/>
</dbReference>
<evidence type="ECO:0000313" key="8">
    <source>
        <dbReference type="Proteomes" id="UP000584670"/>
    </source>
</evidence>
<sequence>MSTGTRPGLTRFARYVPRAAVAAVAALALTACGGGTDNASAESTSSASAGADAKSAFPVTVEHKYGSTTIDKEPKKVVTLGLSDQDAVLALGIKPVGAVDWFKEQPYGKWPWAKDKWGSDLPEIVGERDDYNMEKIAALKPDLVIAQYSGMKKEQYDTLSKFTKVVAQPKGHEDYQAPWQDMTRQIGKALGKETETEKLISDIDARFAAVRDKHPEWAESTLAVADSFEAAKYAAFTKTDPKAIFFNELGFKLHPEIDKLAEPGWNVAELSAEKLNVLDVDRLVWVTSSTEANDRIKAEPLYKKLKVHQDKRDLFVPYQDPDIGAAFSFNTVLSIPYAIDEIEPLLTAVK</sequence>
<comment type="similarity">
    <text evidence="2">Belongs to the bacterial solute-binding protein 8 family.</text>
</comment>
<dbReference type="EMBL" id="JACMSF010000046">
    <property type="protein sequence ID" value="MBC2906173.1"/>
    <property type="molecule type" value="Genomic_DNA"/>
</dbReference>
<keyword evidence="3" id="KW-0813">Transport</keyword>
<evidence type="ECO:0000256" key="5">
    <source>
        <dbReference type="SAM" id="SignalP"/>
    </source>
</evidence>
<dbReference type="Proteomes" id="UP000584670">
    <property type="component" value="Unassembled WGS sequence"/>
</dbReference>
<feature type="signal peptide" evidence="5">
    <location>
        <begin position="1"/>
        <end position="22"/>
    </location>
</feature>
<dbReference type="AlphaFoldDB" id="A0A7X1MCR4"/>
<dbReference type="InterPro" id="IPR002491">
    <property type="entry name" value="ABC_transptr_periplasmic_BD"/>
</dbReference>
<reference evidence="7 8" key="1">
    <citation type="submission" date="2020-08" db="EMBL/GenBank/DDBJ databases">
        <title>Streptomyces sp. PSKA01 genome sequencing and assembly.</title>
        <authorList>
            <person name="Mandal S."/>
            <person name="Maiti P.K."/>
            <person name="Das P."/>
        </authorList>
    </citation>
    <scope>NUCLEOTIDE SEQUENCE [LARGE SCALE GENOMIC DNA]</scope>
    <source>
        <strain evidence="7 8">PSKA01</strain>
    </source>
</reference>
<dbReference type="RefSeq" id="WP_186286008.1">
    <property type="nucleotide sequence ID" value="NZ_JACMSF010000046.1"/>
</dbReference>
<evidence type="ECO:0000313" key="7">
    <source>
        <dbReference type="EMBL" id="MBC2906173.1"/>
    </source>
</evidence>
<dbReference type="CDD" id="cd01146">
    <property type="entry name" value="FhuD"/>
    <property type="match status" value="1"/>
</dbReference>
<dbReference type="GO" id="GO:0030288">
    <property type="term" value="C:outer membrane-bounded periplasmic space"/>
    <property type="evidence" value="ECO:0007669"/>
    <property type="project" value="TreeGrafter"/>
</dbReference>
<keyword evidence="4 5" id="KW-0732">Signal</keyword>
<evidence type="ECO:0000256" key="1">
    <source>
        <dbReference type="ARBA" id="ARBA00004196"/>
    </source>
</evidence>